<organism evidence="2 3">
    <name type="scientific">Mytilus edulis</name>
    <name type="common">Blue mussel</name>
    <dbReference type="NCBI Taxonomy" id="6550"/>
    <lineage>
        <taxon>Eukaryota</taxon>
        <taxon>Metazoa</taxon>
        <taxon>Spiralia</taxon>
        <taxon>Lophotrochozoa</taxon>
        <taxon>Mollusca</taxon>
        <taxon>Bivalvia</taxon>
        <taxon>Autobranchia</taxon>
        <taxon>Pteriomorphia</taxon>
        <taxon>Mytilida</taxon>
        <taxon>Mytiloidea</taxon>
        <taxon>Mytilidae</taxon>
        <taxon>Mytilinae</taxon>
        <taxon>Mytilus</taxon>
    </lineage>
</organism>
<dbReference type="OrthoDB" id="6153692at2759"/>
<reference evidence="2" key="1">
    <citation type="submission" date="2021-03" db="EMBL/GenBank/DDBJ databases">
        <authorList>
            <person name="Bekaert M."/>
        </authorList>
    </citation>
    <scope>NUCLEOTIDE SEQUENCE</scope>
</reference>
<dbReference type="Proteomes" id="UP000683360">
    <property type="component" value="Unassembled WGS sequence"/>
</dbReference>
<feature type="region of interest" description="Disordered" evidence="1">
    <location>
        <begin position="132"/>
        <end position="162"/>
    </location>
</feature>
<evidence type="ECO:0000313" key="3">
    <source>
        <dbReference type="Proteomes" id="UP000683360"/>
    </source>
</evidence>
<evidence type="ECO:0000256" key="1">
    <source>
        <dbReference type="SAM" id="MobiDB-lite"/>
    </source>
</evidence>
<evidence type="ECO:0000313" key="2">
    <source>
        <dbReference type="EMBL" id="CAG2226113.1"/>
    </source>
</evidence>
<protein>
    <submittedName>
        <fullName evidence="2">Uncharacterized protein</fullName>
    </submittedName>
</protein>
<dbReference type="EMBL" id="CAJPWZ010001873">
    <property type="protein sequence ID" value="CAG2226113.1"/>
    <property type="molecule type" value="Genomic_DNA"/>
</dbReference>
<gene>
    <name evidence="2" type="ORF">MEDL_39208</name>
</gene>
<sequence length="368" mass="40838">MADDTLRCGISAFRTYECGCYYLFPHEYDAIIIKCCVMDVTSHLKSVWVATGGSYRHFSLGESMTEGLCRSCSKKVAPSTIEDTKDLDTTEEEKTETSSCLSIMNIDGESSAKTDTQPSTADTDFLTFSQDDDASIAKTETQPSTAETDSMTFSQDLSQTSSWSTDEKKGDILLDDVNTALSLLSNATTAIDALMDCLAPGQASKLTELIKMEKQHSPVPDLTTTIGKLYENTYDCNMKKQMLSMLAKDYTKNQLQKMFPGLTIYGIDQARLHASVHGEGQLKWNQRDETEYWRKEFNIRSGSNCLPCQLGPHIVSFEILRVCPASKRTSLRGLDNIATDGSTAFDNLDEVKKQLKPNLTEQVLISID</sequence>
<keyword evidence="3" id="KW-1185">Reference proteome</keyword>
<accession>A0A8S3SYS7</accession>
<name>A0A8S3SYS7_MYTED</name>
<proteinExistence type="predicted"/>
<dbReference type="AlphaFoldDB" id="A0A8S3SYS7"/>
<comment type="caution">
    <text evidence="2">The sequence shown here is derived from an EMBL/GenBank/DDBJ whole genome shotgun (WGS) entry which is preliminary data.</text>
</comment>
<feature type="compositionally biased region" description="Polar residues" evidence="1">
    <location>
        <begin position="138"/>
        <end position="162"/>
    </location>
</feature>